<proteinExistence type="predicted"/>
<dbReference type="Proteomes" id="UP000199036">
    <property type="component" value="Unassembled WGS sequence"/>
</dbReference>
<keyword evidence="1" id="KW-0472">Membrane</keyword>
<reference evidence="3" key="1">
    <citation type="submission" date="2016-10" db="EMBL/GenBank/DDBJ databases">
        <authorList>
            <person name="Varghese N."/>
            <person name="Submissions S."/>
        </authorList>
    </citation>
    <scope>NUCLEOTIDE SEQUENCE [LARGE SCALE GENOMIC DNA]</scope>
    <source>
        <strain evidence="3">DS-12</strain>
    </source>
</reference>
<dbReference type="STRING" id="913024.SAMN05421741_104193"/>
<name>A0A1I4YIZ0_9FLAO</name>
<feature type="transmembrane region" description="Helical" evidence="1">
    <location>
        <begin position="12"/>
        <end position="31"/>
    </location>
</feature>
<keyword evidence="1" id="KW-1133">Transmembrane helix</keyword>
<keyword evidence="3" id="KW-1185">Reference proteome</keyword>
<accession>A0A1I4YIZ0</accession>
<dbReference type="AlphaFoldDB" id="A0A1I4YIZ0"/>
<evidence type="ECO:0000256" key="1">
    <source>
        <dbReference type="SAM" id="Phobius"/>
    </source>
</evidence>
<gene>
    <name evidence="2" type="ORF">SAMN05421741_104193</name>
</gene>
<dbReference type="EMBL" id="FOVI01000004">
    <property type="protein sequence ID" value="SFN38018.1"/>
    <property type="molecule type" value="Genomic_DNA"/>
</dbReference>
<keyword evidence="1" id="KW-0812">Transmembrane</keyword>
<organism evidence="2 3">
    <name type="scientific">Paenimyroides ummariense</name>
    <dbReference type="NCBI Taxonomy" id="913024"/>
    <lineage>
        <taxon>Bacteria</taxon>
        <taxon>Pseudomonadati</taxon>
        <taxon>Bacteroidota</taxon>
        <taxon>Flavobacteriia</taxon>
        <taxon>Flavobacteriales</taxon>
        <taxon>Flavobacteriaceae</taxon>
        <taxon>Paenimyroides</taxon>
    </lineage>
</organism>
<protein>
    <submittedName>
        <fullName evidence="2">Uncharacterized protein</fullName>
    </submittedName>
</protein>
<evidence type="ECO:0000313" key="3">
    <source>
        <dbReference type="Proteomes" id="UP000199036"/>
    </source>
</evidence>
<sequence>MFRGKSTVNKTLIAIVIIVLLGIALLLYSYGL</sequence>
<evidence type="ECO:0000313" key="2">
    <source>
        <dbReference type="EMBL" id="SFN38018.1"/>
    </source>
</evidence>